<evidence type="ECO:0000259" key="2">
    <source>
        <dbReference type="Pfam" id="PF07905"/>
    </source>
</evidence>
<dbReference type="Pfam" id="PF13556">
    <property type="entry name" value="HTH_30"/>
    <property type="match status" value="1"/>
</dbReference>
<protein>
    <recommendedName>
        <fullName evidence="7">PucR family transcriptional regulator</fullName>
    </recommendedName>
</protein>
<feature type="domain" description="PucR C-terminal helix-turn-helix" evidence="3">
    <location>
        <begin position="474"/>
        <end position="526"/>
    </location>
</feature>
<dbReference type="PANTHER" id="PTHR33744">
    <property type="entry name" value="CARBOHYDRATE DIACID REGULATOR"/>
    <property type="match status" value="1"/>
</dbReference>
<dbReference type="EMBL" id="NPEV01000042">
    <property type="protein sequence ID" value="RAI25690.1"/>
    <property type="molecule type" value="Genomic_DNA"/>
</dbReference>
<dbReference type="Pfam" id="PF07905">
    <property type="entry name" value="PucR"/>
    <property type="match status" value="1"/>
</dbReference>
<dbReference type="InterPro" id="IPR025736">
    <property type="entry name" value="PucR_C-HTH_dom"/>
</dbReference>
<dbReference type="RefSeq" id="WP_111435623.1">
    <property type="nucleotide sequence ID" value="NZ_JACIGG010000003.1"/>
</dbReference>
<gene>
    <name evidence="5" type="ORF">CH339_17180</name>
</gene>
<evidence type="ECO:0000259" key="4">
    <source>
        <dbReference type="Pfam" id="PF17853"/>
    </source>
</evidence>
<dbReference type="PANTHER" id="PTHR33744:SF1">
    <property type="entry name" value="DNA-BINDING TRANSCRIPTIONAL ACTIVATOR ADER"/>
    <property type="match status" value="1"/>
</dbReference>
<dbReference type="InterPro" id="IPR041522">
    <property type="entry name" value="CdaR_GGDEF"/>
</dbReference>
<comment type="similarity">
    <text evidence="1">Belongs to the CdaR family.</text>
</comment>
<accession>A0A327JH08</accession>
<dbReference type="OrthoDB" id="9792148at2"/>
<keyword evidence="6" id="KW-1185">Reference proteome</keyword>
<dbReference type="InterPro" id="IPR042070">
    <property type="entry name" value="PucR_C-HTH_sf"/>
</dbReference>
<evidence type="ECO:0000313" key="5">
    <source>
        <dbReference type="EMBL" id="RAI25690.1"/>
    </source>
</evidence>
<evidence type="ECO:0000313" key="6">
    <source>
        <dbReference type="Proteomes" id="UP000249299"/>
    </source>
</evidence>
<dbReference type="Gene3D" id="1.10.10.2840">
    <property type="entry name" value="PucR C-terminal helix-turn-helix domain"/>
    <property type="match status" value="1"/>
</dbReference>
<reference evidence="5 6" key="1">
    <citation type="submission" date="2017-07" db="EMBL/GenBank/DDBJ databases">
        <title>Draft Genome Sequences of Select Purple Nonsulfur Bacteria.</title>
        <authorList>
            <person name="Lasarre B."/>
            <person name="Mckinlay J.B."/>
        </authorList>
    </citation>
    <scope>NUCLEOTIDE SEQUENCE [LARGE SCALE GENOMIC DNA]</scope>
    <source>
        <strain evidence="5 6">DSM 11290</strain>
    </source>
</reference>
<dbReference type="Pfam" id="PF17853">
    <property type="entry name" value="GGDEF_2"/>
    <property type="match status" value="1"/>
</dbReference>
<dbReference type="Proteomes" id="UP000249299">
    <property type="component" value="Unassembled WGS sequence"/>
</dbReference>
<evidence type="ECO:0000259" key="3">
    <source>
        <dbReference type="Pfam" id="PF13556"/>
    </source>
</evidence>
<comment type="caution">
    <text evidence="5">The sequence shown here is derived from an EMBL/GenBank/DDBJ whole genome shotgun (WGS) entry which is preliminary data.</text>
</comment>
<name>A0A327JH08_9HYPH</name>
<evidence type="ECO:0008006" key="7">
    <source>
        <dbReference type="Google" id="ProtNLM"/>
    </source>
</evidence>
<evidence type="ECO:0000256" key="1">
    <source>
        <dbReference type="ARBA" id="ARBA00006754"/>
    </source>
</evidence>
<proteinExistence type="inferred from homology"/>
<dbReference type="AlphaFoldDB" id="A0A327JH08"/>
<dbReference type="InterPro" id="IPR051448">
    <property type="entry name" value="CdaR-like_regulators"/>
</dbReference>
<feature type="domain" description="CdaR GGDEF-like" evidence="4">
    <location>
        <begin position="297"/>
        <end position="418"/>
    </location>
</feature>
<dbReference type="InterPro" id="IPR012914">
    <property type="entry name" value="PucR_dom"/>
</dbReference>
<organism evidence="5 6">
    <name type="scientific">Rhodobium orientis</name>
    <dbReference type="NCBI Taxonomy" id="34017"/>
    <lineage>
        <taxon>Bacteria</taxon>
        <taxon>Pseudomonadati</taxon>
        <taxon>Pseudomonadota</taxon>
        <taxon>Alphaproteobacteria</taxon>
        <taxon>Hyphomicrobiales</taxon>
        <taxon>Rhodobiaceae</taxon>
        <taxon>Rhodobium</taxon>
    </lineage>
</organism>
<feature type="domain" description="Purine catabolism PurC-like" evidence="2">
    <location>
        <begin position="7"/>
        <end position="131"/>
    </location>
</feature>
<sequence length="533" mass="59778">MGVAIADLMKEEIFAENIELVAGREGVARDVRSISVMEVPDFPDGDVGRGMMILTTLSAYKNNIEAMVDAFRKLAAKGISGLVVKLNRLNPYMDVLPSELIDFSNQNNVPLFIISKVNLPFREVIFCVMTRLVNYKYSILLRVNQHYEELYDAIVKREGLANFLQRFSASTRLACICISSNGETLASSDRDNAFSPALISRLMEDIRLFEAESDANRPYARAGCMVFPAMLQDGIGGYFIVRMEHDLEEEEMFFCRQMVSFLSIKILEDYLLLESGQRASAITVDRILYGVINDPEGLQLSLESLGFSHNGLMRILLIRDATRQNGSTLDASHYSRFEHFKAYFKREFGGSVVHSFANGYIVFLALKQDMKLGVLKRKLLAALESPRVDAGFCLGCGSPVEKVGDIPKSFFGARSAVRFGHIFAPEERIHFQTDFLEVSAVSHLLGTAEHTAIKSNVISPIKRYDADHRSDLWTSLDVCISASSLKQAAETLSIHITTLRYRIKKIEDLTGIDYFNTNGRYLLQTASILDKIE</sequence>